<reference evidence="2" key="1">
    <citation type="submission" date="2014-11" db="EMBL/GenBank/DDBJ databases">
        <authorList>
            <person name="Amaro Gonzalez C."/>
        </authorList>
    </citation>
    <scope>NUCLEOTIDE SEQUENCE</scope>
</reference>
<organism evidence="2">
    <name type="scientific">Anguilla anguilla</name>
    <name type="common">European freshwater eel</name>
    <name type="synonym">Muraena anguilla</name>
    <dbReference type="NCBI Taxonomy" id="7936"/>
    <lineage>
        <taxon>Eukaryota</taxon>
        <taxon>Metazoa</taxon>
        <taxon>Chordata</taxon>
        <taxon>Craniata</taxon>
        <taxon>Vertebrata</taxon>
        <taxon>Euteleostomi</taxon>
        <taxon>Actinopterygii</taxon>
        <taxon>Neopterygii</taxon>
        <taxon>Teleostei</taxon>
        <taxon>Anguilliformes</taxon>
        <taxon>Anguillidae</taxon>
        <taxon>Anguilla</taxon>
    </lineage>
</organism>
<dbReference type="AlphaFoldDB" id="A0A0E9W6D4"/>
<sequence length="60" mass="6812">MLVFIRVWLLAVVSSPWLPSLGGDLTCIWLRSTAALRIMALARLWNSLPICRDFSNVVLR</sequence>
<evidence type="ECO:0008006" key="3">
    <source>
        <dbReference type="Google" id="ProtNLM"/>
    </source>
</evidence>
<evidence type="ECO:0000256" key="1">
    <source>
        <dbReference type="SAM" id="SignalP"/>
    </source>
</evidence>
<name>A0A0E9W6D4_ANGAN</name>
<dbReference type="EMBL" id="GBXM01022670">
    <property type="protein sequence ID" value="JAH85907.1"/>
    <property type="molecule type" value="Transcribed_RNA"/>
</dbReference>
<feature type="chain" id="PRO_5002434304" description="Secreted protein" evidence="1">
    <location>
        <begin position="24"/>
        <end position="60"/>
    </location>
</feature>
<feature type="signal peptide" evidence="1">
    <location>
        <begin position="1"/>
        <end position="23"/>
    </location>
</feature>
<reference evidence="2" key="2">
    <citation type="journal article" date="2015" name="Fish Shellfish Immunol.">
        <title>Early steps in the European eel (Anguilla anguilla)-Vibrio vulnificus interaction in the gills: Role of the RtxA13 toxin.</title>
        <authorList>
            <person name="Callol A."/>
            <person name="Pajuelo D."/>
            <person name="Ebbesson L."/>
            <person name="Teles M."/>
            <person name="MacKenzie S."/>
            <person name="Amaro C."/>
        </authorList>
    </citation>
    <scope>NUCLEOTIDE SEQUENCE</scope>
</reference>
<proteinExistence type="predicted"/>
<evidence type="ECO:0000313" key="2">
    <source>
        <dbReference type="EMBL" id="JAH85907.1"/>
    </source>
</evidence>
<protein>
    <recommendedName>
        <fullName evidence="3">Secreted protein</fullName>
    </recommendedName>
</protein>
<accession>A0A0E9W6D4</accession>
<keyword evidence="1" id="KW-0732">Signal</keyword>